<dbReference type="Proteomes" id="UP001311232">
    <property type="component" value="Unassembled WGS sequence"/>
</dbReference>
<proteinExistence type="predicted"/>
<evidence type="ECO:0000313" key="4">
    <source>
        <dbReference type="Proteomes" id="UP001311232"/>
    </source>
</evidence>
<dbReference type="Pfam" id="PF09133">
    <property type="entry name" value="SANTA"/>
    <property type="match status" value="1"/>
</dbReference>
<accession>A0AAV9RL65</accession>
<dbReference type="EMBL" id="JAHHUM010001736">
    <property type="protein sequence ID" value="KAK5609728.1"/>
    <property type="molecule type" value="Genomic_DNA"/>
</dbReference>
<dbReference type="InterPro" id="IPR001005">
    <property type="entry name" value="SANT/Myb"/>
</dbReference>
<evidence type="ECO:0000313" key="3">
    <source>
        <dbReference type="EMBL" id="KAK5609728.1"/>
    </source>
</evidence>
<dbReference type="Gene3D" id="1.10.10.60">
    <property type="entry name" value="Homeodomain-like"/>
    <property type="match status" value="1"/>
</dbReference>
<feature type="compositionally biased region" description="Polar residues" evidence="1">
    <location>
        <begin position="645"/>
        <end position="668"/>
    </location>
</feature>
<feature type="domain" description="Myb-like" evidence="2">
    <location>
        <begin position="828"/>
        <end position="866"/>
    </location>
</feature>
<comment type="caution">
    <text evidence="3">The sequence shown here is derived from an EMBL/GenBank/DDBJ whole genome shotgun (WGS) entry which is preliminary data.</text>
</comment>
<evidence type="ECO:0000259" key="2">
    <source>
        <dbReference type="PROSITE" id="PS50090"/>
    </source>
</evidence>
<keyword evidence="4" id="KW-1185">Reference proteome</keyword>
<dbReference type="CDD" id="cd00167">
    <property type="entry name" value="SANT"/>
    <property type="match status" value="1"/>
</dbReference>
<reference evidence="3 4" key="1">
    <citation type="submission" date="2021-06" db="EMBL/GenBank/DDBJ databases">
        <authorList>
            <person name="Palmer J.M."/>
        </authorList>
    </citation>
    <scope>NUCLEOTIDE SEQUENCE [LARGE SCALE GENOMIC DNA]</scope>
    <source>
        <strain evidence="3 4">MEX-2019</strain>
        <tissue evidence="3">Muscle</tissue>
    </source>
</reference>
<dbReference type="PROSITE" id="PS50090">
    <property type="entry name" value="MYB_LIKE"/>
    <property type="match status" value="1"/>
</dbReference>
<dbReference type="PANTHER" id="PTHR16124:SF3">
    <property type="entry name" value="MIS18-BINDING PROTEIN 1"/>
    <property type="match status" value="1"/>
</dbReference>
<feature type="compositionally biased region" description="Basic residues" evidence="1">
    <location>
        <begin position="726"/>
        <end position="737"/>
    </location>
</feature>
<name>A0AAV9RL65_9TELE</name>
<feature type="region of interest" description="Disordered" evidence="1">
    <location>
        <begin position="193"/>
        <end position="275"/>
    </location>
</feature>
<feature type="compositionally biased region" description="Low complexity" evidence="1">
    <location>
        <begin position="688"/>
        <end position="700"/>
    </location>
</feature>
<feature type="compositionally biased region" description="Basic and acidic residues" evidence="1">
    <location>
        <begin position="630"/>
        <end position="644"/>
    </location>
</feature>
<feature type="region of interest" description="Disordered" evidence="1">
    <location>
        <begin position="602"/>
        <end position="825"/>
    </location>
</feature>
<feature type="region of interest" description="Disordered" evidence="1">
    <location>
        <begin position="517"/>
        <end position="540"/>
    </location>
</feature>
<dbReference type="InterPro" id="IPR009057">
    <property type="entry name" value="Homeodomain-like_sf"/>
</dbReference>
<feature type="region of interest" description="Disordered" evidence="1">
    <location>
        <begin position="868"/>
        <end position="897"/>
    </location>
</feature>
<gene>
    <name evidence="3" type="ORF">CRENBAI_022966</name>
</gene>
<dbReference type="InterPro" id="IPR039110">
    <property type="entry name" value="KNL2-like"/>
</dbReference>
<dbReference type="Pfam" id="PF00249">
    <property type="entry name" value="Myb_DNA-binding"/>
    <property type="match status" value="1"/>
</dbReference>
<protein>
    <recommendedName>
        <fullName evidence="2">Myb-like domain-containing protein</fullName>
    </recommendedName>
</protein>
<dbReference type="AlphaFoldDB" id="A0AAV9RL65"/>
<sequence>MSGHLLRVKDTDYNSPAKVFAKLKAEVQKEAESKNELIVNVREQRGDRVKTGYNMKTGGVYRADGPRLYQNPAGFCWGEELKENNRFASHQTEAEVLTLSPIPSPEKTFDSPGCAPLQEEFPLNDTVRGFTRRNRANMESTAVSQPLFGVYRGQIHTVTPQITDSFSRIQPTESCTRSIFNKEAVPLNLRSPIGVYSPMKKRPRKCKLDPNNSEEAFRTTEESNEDSGPPQARRKPAGFGGSTQNNTCRQDRFNVQGFPSDRPEPKFQESQSNGLQSPVVVLERIPIMSPAKLFAWMKEREGNLKESRDTDVSTNHCMEHTKDIPLMNTPKQAAPVNRNRAESPENQSDTSVAALIPPSPPPTVSLEDPLVLNTPHISIPKKDKTVFRRNVMPKQRNFSFESVIHLGKWFLRRNRQGLFVDGIHKDENIQWNSNVITERISSSVLRTVSGRVYVLLGRMNIKLANDFPMWFLKKFENGFPSNWKKLYETFLSESKEQAEKKNKETVILAKNESELPSSNESVRKRRIRSAKTPESCPPSCSSINVSRSGRVIKPPLEYWKGGRVILDAHMNVTIYKSYETSSPDFLKDACQKTSKKPVRVFLPNSDSLNQQESEKDKGCSVPVRRVKANRKLDTAEVNRDHRSTDSSIEMISSPSEVSGKTRSKQQCSGAERRLRSDAGPLKQERSSSQRSKKQGQSASRPLRTSESDKKSPESSFIDDKTSNHLLTRRRGKARRGTKGTAVISKSEPGHRVSPNRSPAALKNNRKWQTKKSRAARKSDVVREDKKESTRTQPAPPAKPSTWATQSDRKQLRNKGSAAVPHERDGDEWTEDEILKLQGAVSRYPKHIAGYWAKVARTVGTRSAEECHKQHTCQGTTQSPAKSAKDLKKEKEKAVKPAEPPVISARVGTLKRKQQVRQFLKTVPREDVDDAFSSAYMQNKRIEIPFLGSTEDQDFAMSVMEPQTPKSLCFPEAKTPQCLHITPGMIGSPNTNNDDKYVYKLQKRMKKNQFNVCKTSSSLKKYTPTSSAKQTVRRCGNTESDTFFLLEMLPENNDMFDSDEEEDFYFSDS</sequence>
<feature type="compositionally biased region" description="Basic and acidic residues" evidence="1">
    <location>
        <begin position="776"/>
        <end position="789"/>
    </location>
</feature>
<feature type="compositionally biased region" description="Basic and acidic residues" evidence="1">
    <location>
        <begin position="670"/>
        <end position="687"/>
    </location>
</feature>
<feature type="region of interest" description="Disordered" evidence="1">
    <location>
        <begin position="329"/>
        <end position="348"/>
    </location>
</feature>
<dbReference type="InterPro" id="IPR015216">
    <property type="entry name" value="SANTA"/>
</dbReference>
<feature type="compositionally biased region" description="Basic residues" evidence="1">
    <location>
        <begin position="763"/>
        <end position="775"/>
    </location>
</feature>
<feature type="compositionally biased region" description="Basic and acidic residues" evidence="1">
    <location>
        <begin position="882"/>
        <end position="895"/>
    </location>
</feature>
<feature type="compositionally biased region" description="Basic and acidic residues" evidence="1">
    <location>
        <begin position="703"/>
        <end position="722"/>
    </location>
</feature>
<dbReference type="PANTHER" id="PTHR16124">
    <property type="entry name" value="MIS18-BINDING PROTEIN 1"/>
    <property type="match status" value="1"/>
</dbReference>
<evidence type="ECO:0000256" key="1">
    <source>
        <dbReference type="SAM" id="MobiDB-lite"/>
    </source>
</evidence>
<dbReference type="SUPFAM" id="SSF46689">
    <property type="entry name" value="Homeodomain-like"/>
    <property type="match status" value="1"/>
</dbReference>
<organism evidence="3 4">
    <name type="scientific">Crenichthys baileyi</name>
    <name type="common">White River springfish</name>
    <dbReference type="NCBI Taxonomy" id="28760"/>
    <lineage>
        <taxon>Eukaryota</taxon>
        <taxon>Metazoa</taxon>
        <taxon>Chordata</taxon>
        <taxon>Craniata</taxon>
        <taxon>Vertebrata</taxon>
        <taxon>Euteleostomi</taxon>
        <taxon>Actinopterygii</taxon>
        <taxon>Neopterygii</taxon>
        <taxon>Teleostei</taxon>
        <taxon>Neoteleostei</taxon>
        <taxon>Acanthomorphata</taxon>
        <taxon>Ovalentaria</taxon>
        <taxon>Atherinomorphae</taxon>
        <taxon>Cyprinodontiformes</taxon>
        <taxon>Goodeidae</taxon>
        <taxon>Crenichthys</taxon>
    </lineage>
</organism>
<dbReference type="GO" id="GO:0000775">
    <property type="term" value="C:chromosome, centromeric region"/>
    <property type="evidence" value="ECO:0007669"/>
    <property type="project" value="TreeGrafter"/>
</dbReference>